<name>A0A5B7K9E4_PORTR</name>
<evidence type="ECO:0000313" key="1">
    <source>
        <dbReference type="EMBL" id="MPD01679.1"/>
    </source>
</evidence>
<dbReference type="InterPro" id="IPR011256">
    <property type="entry name" value="Reg_factor_effector_dom_sf"/>
</dbReference>
<sequence length="72" mass="8478">MYLFSQPKVHMTSMNDVIVYAYTVGGYLLEPARVRQELADLKHRLSEFGACYRDDEHYVVIYDFIVRKGRTT</sequence>
<dbReference type="EMBL" id="VSRR010128144">
    <property type="protein sequence ID" value="MPD01679.1"/>
    <property type="molecule type" value="Genomic_DNA"/>
</dbReference>
<evidence type="ECO:0000313" key="2">
    <source>
        <dbReference type="Proteomes" id="UP000324222"/>
    </source>
</evidence>
<reference evidence="1 2" key="1">
    <citation type="submission" date="2019-05" db="EMBL/GenBank/DDBJ databases">
        <title>Another draft genome of Portunus trituberculatus and its Hox gene families provides insights of decapod evolution.</title>
        <authorList>
            <person name="Jeong J.-H."/>
            <person name="Song I."/>
            <person name="Kim S."/>
            <person name="Choi T."/>
            <person name="Kim D."/>
            <person name="Ryu S."/>
            <person name="Kim W."/>
        </authorList>
    </citation>
    <scope>NUCLEOTIDE SEQUENCE [LARGE SCALE GENOMIC DNA]</scope>
    <source>
        <tissue evidence="1">Muscle</tissue>
    </source>
</reference>
<dbReference type="Gene3D" id="3.20.80.10">
    <property type="entry name" value="Regulatory factor, effector binding domain"/>
    <property type="match status" value="1"/>
</dbReference>
<gene>
    <name evidence="1" type="ORF">E2C01_097217</name>
</gene>
<dbReference type="Proteomes" id="UP000324222">
    <property type="component" value="Unassembled WGS sequence"/>
</dbReference>
<accession>A0A5B7K9E4</accession>
<comment type="caution">
    <text evidence="1">The sequence shown here is derived from an EMBL/GenBank/DDBJ whole genome shotgun (WGS) entry which is preliminary data.</text>
</comment>
<dbReference type="AlphaFoldDB" id="A0A5B7K9E4"/>
<keyword evidence="2" id="KW-1185">Reference proteome</keyword>
<dbReference type="OrthoDB" id="6424451at2759"/>
<proteinExistence type="predicted"/>
<organism evidence="1 2">
    <name type="scientific">Portunus trituberculatus</name>
    <name type="common">Swimming crab</name>
    <name type="synonym">Neptunus trituberculatus</name>
    <dbReference type="NCBI Taxonomy" id="210409"/>
    <lineage>
        <taxon>Eukaryota</taxon>
        <taxon>Metazoa</taxon>
        <taxon>Ecdysozoa</taxon>
        <taxon>Arthropoda</taxon>
        <taxon>Crustacea</taxon>
        <taxon>Multicrustacea</taxon>
        <taxon>Malacostraca</taxon>
        <taxon>Eumalacostraca</taxon>
        <taxon>Eucarida</taxon>
        <taxon>Decapoda</taxon>
        <taxon>Pleocyemata</taxon>
        <taxon>Brachyura</taxon>
        <taxon>Eubrachyura</taxon>
        <taxon>Portunoidea</taxon>
        <taxon>Portunidae</taxon>
        <taxon>Portuninae</taxon>
        <taxon>Portunus</taxon>
    </lineage>
</organism>
<protein>
    <submittedName>
        <fullName evidence="1">Uncharacterized protein</fullName>
    </submittedName>
</protein>